<dbReference type="Proteomes" id="UP001341840">
    <property type="component" value="Unassembled WGS sequence"/>
</dbReference>
<accession>A0ABU6QWP9</accession>
<evidence type="ECO:0000313" key="2">
    <source>
        <dbReference type="Proteomes" id="UP001341840"/>
    </source>
</evidence>
<reference evidence="1 2" key="1">
    <citation type="journal article" date="2023" name="Plants (Basel)">
        <title>Bridging the Gap: Combining Genomics and Transcriptomics Approaches to Understand Stylosanthes scabra, an Orphan Legume from the Brazilian Caatinga.</title>
        <authorList>
            <person name="Ferreira-Neto J.R.C."/>
            <person name="da Silva M.D."/>
            <person name="Binneck E."/>
            <person name="de Melo N.F."/>
            <person name="da Silva R.H."/>
            <person name="de Melo A.L.T.M."/>
            <person name="Pandolfi V."/>
            <person name="Bustamante F.O."/>
            <person name="Brasileiro-Vidal A.C."/>
            <person name="Benko-Iseppon A.M."/>
        </authorList>
    </citation>
    <scope>NUCLEOTIDE SEQUENCE [LARGE SCALE GENOMIC DNA]</scope>
    <source>
        <tissue evidence="1">Leaves</tissue>
    </source>
</reference>
<sequence>METRWQRHSHYYQDKSMLFWKVRRSKALRISSPNSHLSPFHTLLPLSTASPQAPTTACLCLSSVISHSPTSSTPSNSS</sequence>
<gene>
    <name evidence="1" type="ORF">PIB30_101054</name>
</gene>
<protein>
    <submittedName>
        <fullName evidence="1">Uncharacterized protein</fullName>
    </submittedName>
</protein>
<evidence type="ECO:0000313" key="1">
    <source>
        <dbReference type="EMBL" id="MED6116522.1"/>
    </source>
</evidence>
<organism evidence="1 2">
    <name type="scientific">Stylosanthes scabra</name>
    <dbReference type="NCBI Taxonomy" id="79078"/>
    <lineage>
        <taxon>Eukaryota</taxon>
        <taxon>Viridiplantae</taxon>
        <taxon>Streptophyta</taxon>
        <taxon>Embryophyta</taxon>
        <taxon>Tracheophyta</taxon>
        <taxon>Spermatophyta</taxon>
        <taxon>Magnoliopsida</taxon>
        <taxon>eudicotyledons</taxon>
        <taxon>Gunneridae</taxon>
        <taxon>Pentapetalae</taxon>
        <taxon>rosids</taxon>
        <taxon>fabids</taxon>
        <taxon>Fabales</taxon>
        <taxon>Fabaceae</taxon>
        <taxon>Papilionoideae</taxon>
        <taxon>50 kb inversion clade</taxon>
        <taxon>dalbergioids sensu lato</taxon>
        <taxon>Dalbergieae</taxon>
        <taxon>Pterocarpus clade</taxon>
        <taxon>Stylosanthes</taxon>
    </lineage>
</organism>
<proteinExistence type="predicted"/>
<name>A0ABU6QWP9_9FABA</name>
<keyword evidence="2" id="KW-1185">Reference proteome</keyword>
<dbReference type="EMBL" id="JASCZI010002901">
    <property type="protein sequence ID" value="MED6116522.1"/>
    <property type="molecule type" value="Genomic_DNA"/>
</dbReference>
<comment type="caution">
    <text evidence="1">The sequence shown here is derived from an EMBL/GenBank/DDBJ whole genome shotgun (WGS) entry which is preliminary data.</text>
</comment>
<feature type="non-terminal residue" evidence="1">
    <location>
        <position position="78"/>
    </location>
</feature>